<comment type="caution">
    <text evidence="3">The sequence shown here is derived from an EMBL/GenBank/DDBJ whole genome shotgun (WGS) entry which is preliminary data.</text>
</comment>
<evidence type="ECO:0000256" key="1">
    <source>
        <dbReference type="SAM" id="SignalP"/>
    </source>
</evidence>
<sequence length="332" mass="36937">MSVMKRIILFAILAAALFACRKETPQIPPEPQPPVEIVEVDSIWLATEKTIIQVGVTEQLEAGYSPSEAAFKGFKWETSDSLVASVDALGRVSGVSAGFADITVRYEDFSVSCKVMVKDPAAYQIGYYYYSDGTSSYDLDPMKVPLGIIFYVNPDGKGGKMLNVEEGDRIWGIPGEDGANDEYDGFSNTEQIMQREEYRYRYPVVAWCEDLRTAAVDWYLPAKYELQQIYAGASGLQWVENGADEFFGQVNAWGVNVSVLKDEKYLKARKEFNRRIGLVPGGVGIEFDRGNAYWSSTEENANDVWLLALKNGIMNTSGKDSGYGRIRAIAVF</sequence>
<dbReference type="Proteomes" id="UP000823604">
    <property type="component" value="Unassembled WGS sequence"/>
</dbReference>
<reference evidence="3" key="1">
    <citation type="submission" date="2020-10" db="EMBL/GenBank/DDBJ databases">
        <authorList>
            <person name="Gilroy R."/>
        </authorList>
    </citation>
    <scope>NUCLEOTIDE SEQUENCE</scope>
    <source>
        <strain evidence="3">B1-8020</strain>
    </source>
</reference>
<protein>
    <submittedName>
        <fullName evidence="3">Ig-like domain-containing protein</fullName>
    </submittedName>
</protein>
<evidence type="ECO:0000313" key="3">
    <source>
        <dbReference type="EMBL" id="MBO8473415.1"/>
    </source>
</evidence>
<feature type="domain" description="BIG2" evidence="2">
    <location>
        <begin position="39"/>
        <end position="114"/>
    </location>
</feature>
<dbReference type="Gene3D" id="2.60.40.1080">
    <property type="match status" value="1"/>
</dbReference>
<dbReference type="SMART" id="SM00635">
    <property type="entry name" value="BID_2"/>
    <property type="match status" value="1"/>
</dbReference>
<dbReference type="InterPro" id="IPR003343">
    <property type="entry name" value="Big_2"/>
</dbReference>
<organism evidence="3 4">
    <name type="scientific">Candidatus Merdivivens pullicola</name>
    <dbReference type="NCBI Taxonomy" id="2840872"/>
    <lineage>
        <taxon>Bacteria</taxon>
        <taxon>Pseudomonadati</taxon>
        <taxon>Bacteroidota</taxon>
        <taxon>Bacteroidia</taxon>
        <taxon>Bacteroidales</taxon>
        <taxon>Muribaculaceae</taxon>
        <taxon>Muribaculaceae incertae sedis</taxon>
        <taxon>Candidatus Merdivivens</taxon>
    </lineage>
</organism>
<feature type="chain" id="PRO_5038899267" evidence="1">
    <location>
        <begin position="22"/>
        <end position="332"/>
    </location>
</feature>
<evidence type="ECO:0000259" key="2">
    <source>
        <dbReference type="SMART" id="SM00635"/>
    </source>
</evidence>
<dbReference type="SUPFAM" id="SSF49373">
    <property type="entry name" value="Invasin/intimin cell-adhesion fragments"/>
    <property type="match status" value="1"/>
</dbReference>
<dbReference type="AlphaFoldDB" id="A0A9D9IJN3"/>
<dbReference type="EMBL" id="JADIMA010000070">
    <property type="protein sequence ID" value="MBO8473415.1"/>
    <property type="molecule type" value="Genomic_DNA"/>
</dbReference>
<proteinExistence type="predicted"/>
<dbReference type="Pfam" id="PF02368">
    <property type="entry name" value="Big_2"/>
    <property type="match status" value="1"/>
</dbReference>
<dbReference type="PROSITE" id="PS51257">
    <property type="entry name" value="PROKAR_LIPOPROTEIN"/>
    <property type="match status" value="1"/>
</dbReference>
<feature type="signal peptide" evidence="1">
    <location>
        <begin position="1"/>
        <end position="21"/>
    </location>
</feature>
<keyword evidence="1" id="KW-0732">Signal</keyword>
<name>A0A9D9IJN3_9BACT</name>
<dbReference type="InterPro" id="IPR008964">
    <property type="entry name" value="Invasin/intimin_cell_adhesion"/>
</dbReference>
<evidence type="ECO:0000313" key="4">
    <source>
        <dbReference type="Proteomes" id="UP000823604"/>
    </source>
</evidence>
<reference evidence="3" key="2">
    <citation type="journal article" date="2021" name="PeerJ">
        <title>Extensive microbial diversity within the chicken gut microbiome revealed by metagenomics and culture.</title>
        <authorList>
            <person name="Gilroy R."/>
            <person name="Ravi A."/>
            <person name="Getino M."/>
            <person name="Pursley I."/>
            <person name="Horton D.L."/>
            <person name="Alikhan N.F."/>
            <person name="Baker D."/>
            <person name="Gharbi K."/>
            <person name="Hall N."/>
            <person name="Watson M."/>
            <person name="Adriaenssens E.M."/>
            <person name="Foster-Nyarko E."/>
            <person name="Jarju S."/>
            <person name="Secka A."/>
            <person name="Antonio M."/>
            <person name="Oren A."/>
            <person name="Chaudhuri R.R."/>
            <person name="La Ragione R."/>
            <person name="Hildebrand F."/>
            <person name="Pallen M.J."/>
        </authorList>
    </citation>
    <scope>NUCLEOTIDE SEQUENCE</scope>
    <source>
        <strain evidence="3">B1-8020</strain>
    </source>
</reference>
<gene>
    <name evidence="3" type="ORF">IAB81_07285</name>
</gene>
<accession>A0A9D9IJN3</accession>